<dbReference type="AlphaFoldDB" id="D7FRV4"/>
<proteinExistence type="predicted"/>
<evidence type="ECO:0000256" key="2">
    <source>
        <dbReference type="SAM" id="MobiDB-lite"/>
    </source>
</evidence>
<evidence type="ECO:0000259" key="3">
    <source>
        <dbReference type="Pfam" id="PF13851"/>
    </source>
</evidence>
<protein>
    <submittedName>
        <fullName evidence="4">Component of dynein regulatory complex</fullName>
    </submittedName>
</protein>
<evidence type="ECO:0000256" key="1">
    <source>
        <dbReference type="SAM" id="Coils"/>
    </source>
</evidence>
<dbReference type="STRING" id="2880.D7FRV4"/>
<dbReference type="GO" id="GO:0031267">
    <property type="term" value="F:small GTPase binding"/>
    <property type="evidence" value="ECO:0007669"/>
    <property type="project" value="InterPro"/>
</dbReference>
<dbReference type="PANTHER" id="PTHR31543">
    <property type="entry name" value="DYNEIN REGULATORY COMPLEX SUBUNIT 4"/>
    <property type="match status" value="1"/>
</dbReference>
<dbReference type="EMBL" id="FN648400">
    <property type="protein sequence ID" value="CBJ30895.1"/>
    <property type="molecule type" value="Genomic_DNA"/>
</dbReference>
<dbReference type="Pfam" id="PF13851">
    <property type="entry name" value="GAS"/>
    <property type="match status" value="1"/>
</dbReference>
<dbReference type="PANTHER" id="PTHR31543:SF1">
    <property type="entry name" value="HECT DOMAIN-CONTAINING PROTEIN"/>
    <property type="match status" value="1"/>
</dbReference>
<feature type="region of interest" description="Disordered" evidence="2">
    <location>
        <begin position="453"/>
        <end position="487"/>
    </location>
</feature>
<dbReference type="InterPro" id="IPR025593">
    <property type="entry name" value="GAS8_dom"/>
</dbReference>
<feature type="compositionally biased region" description="Gly residues" evidence="2">
    <location>
        <begin position="457"/>
        <end position="467"/>
    </location>
</feature>
<dbReference type="OMA" id="MKHLQYE"/>
<dbReference type="Proteomes" id="UP000002630">
    <property type="component" value="Linkage Group LG24"/>
</dbReference>
<dbReference type="GO" id="GO:0005874">
    <property type="term" value="C:microtubule"/>
    <property type="evidence" value="ECO:0007669"/>
    <property type="project" value="TreeGrafter"/>
</dbReference>
<name>D7FRV4_ECTSI</name>
<dbReference type="OrthoDB" id="767661at2759"/>
<feature type="compositionally biased region" description="Polar residues" evidence="2">
    <location>
        <begin position="478"/>
        <end position="487"/>
    </location>
</feature>
<dbReference type="FunCoup" id="D7FRV4">
    <property type="interactions" value="2"/>
</dbReference>
<accession>D7FRV4</accession>
<dbReference type="GO" id="GO:0005794">
    <property type="term" value="C:Golgi apparatus"/>
    <property type="evidence" value="ECO:0007669"/>
    <property type="project" value="TreeGrafter"/>
</dbReference>
<keyword evidence="1" id="KW-0175">Coiled coil</keyword>
<dbReference type="eggNOG" id="ENOG502QQDA">
    <property type="taxonomic scope" value="Eukaryota"/>
</dbReference>
<dbReference type="GO" id="GO:0031514">
    <property type="term" value="C:motile cilium"/>
    <property type="evidence" value="ECO:0007669"/>
    <property type="project" value="InterPro"/>
</dbReference>
<evidence type="ECO:0000313" key="5">
    <source>
        <dbReference type="Proteomes" id="UP000002630"/>
    </source>
</evidence>
<sequence length="487" mass="56341">MSPTQALTLEADRVFKRTVKEDHDFNEFQQQREKLNYFWIVEKKNLEDKRAELRNKERELQDIEEKHQVEIKIYKQRVKHLLYEQQDDVTAKKMSAEVSLKLAQDAHREEERELKVDRRGLRLGAKEMGLSHEAYLMTLKQQQDRNITMLKTEFERKAGEVHKIFEKAMKTVRERLDAARKAETAKIEERKNSHIERLMKAHEKAFAEIKNYYNDITHNNLDLIRSLKEEVADMRKREQQDEKLMYEIAQENKKMSEPLRKARQDVERLRQELERYRQEQEQLRLTKARVLIMEERLRDLHWEDEVLGQRFAIVSRERDQLRDRFQDSVKQAQQKSGFRNLILERKLGGLAEEAEKRDACVNEVLSRANLEAAAATQVKGKVENILEQKGRVVADLEQEVARVKTAHARLVRAAEAKLRDFGIPTEELGFLPQVVTGGAGAGGVARTGLLTARKGVSGDGGRGGGSAAAGKQRPPQHVSVTQATVKA</sequence>
<dbReference type="InterPro" id="IPR039308">
    <property type="entry name" value="GAS8"/>
</dbReference>
<feature type="coiled-coil region" evidence="1">
    <location>
        <begin position="386"/>
        <end position="413"/>
    </location>
</feature>
<dbReference type="InParanoid" id="D7FRV4"/>
<gene>
    <name evidence="4" type="ORF">Esi_0221_0013</name>
</gene>
<organism evidence="4 5">
    <name type="scientific">Ectocarpus siliculosus</name>
    <name type="common">Brown alga</name>
    <name type="synonym">Conferva siliculosa</name>
    <dbReference type="NCBI Taxonomy" id="2880"/>
    <lineage>
        <taxon>Eukaryota</taxon>
        <taxon>Sar</taxon>
        <taxon>Stramenopiles</taxon>
        <taxon>Ochrophyta</taxon>
        <taxon>PX clade</taxon>
        <taxon>Phaeophyceae</taxon>
        <taxon>Ectocarpales</taxon>
        <taxon>Ectocarpaceae</taxon>
        <taxon>Ectocarpus</taxon>
    </lineage>
</organism>
<feature type="coiled-coil region" evidence="1">
    <location>
        <begin position="195"/>
        <end position="289"/>
    </location>
</feature>
<dbReference type="EMBL" id="FN649749">
    <property type="protein sequence ID" value="CBJ30895.1"/>
    <property type="molecule type" value="Genomic_DNA"/>
</dbReference>
<feature type="coiled-coil region" evidence="1">
    <location>
        <begin position="43"/>
        <end position="73"/>
    </location>
</feature>
<dbReference type="GO" id="GO:0008017">
    <property type="term" value="F:microtubule binding"/>
    <property type="evidence" value="ECO:0007669"/>
    <property type="project" value="InterPro"/>
</dbReference>
<dbReference type="GO" id="GO:0048870">
    <property type="term" value="P:cell motility"/>
    <property type="evidence" value="ECO:0007669"/>
    <property type="project" value="InterPro"/>
</dbReference>
<keyword evidence="5" id="KW-1185">Reference proteome</keyword>
<feature type="domain" description="Growth arrest-specific protein 8" evidence="3">
    <location>
        <begin position="197"/>
        <end position="396"/>
    </location>
</feature>
<reference evidence="4 5" key="1">
    <citation type="journal article" date="2010" name="Nature">
        <title>The Ectocarpus genome and the independent evolution of multicellularity in brown algae.</title>
        <authorList>
            <person name="Cock J.M."/>
            <person name="Sterck L."/>
            <person name="Rouze P."/>
            <person name="Scornet D."/>
            <person name="Allen A.E."/>
            <person name="Amoutzias G."/>
            <person name="Anthouard V."/>
            <person name="Artiguenave F."/>
            <person name="Aury J.M."/>
            <person name="Badger J.H."/>
            <person name="Beszteri B."/>
            <person name="Billiau K."/>
            <person name="Bonnet E."/>
            <person name="Bothwell J.H."/>
            <person name="Bowler C."/>
            <person name="Boyen C."/>
            <person name="Brownlee C."/>
            <person name="Carrano C.J."/>
            <person name="Charrier B."/>
            <person name="Cho G.Y."/>
            <person name="Coelho S.M."/>
            <person name="Collen J."/>
            <person name="Corre E."/>
            <person name="Da Silva C."/>
            <person name="Delage L."/>
            <person name="Delaroque N."/>
            <person name="Dittami S.M."/>
            <person name="Doulbeau S."/>
            <person name="Elias M."/>
            <person name="Farnham G."/>
            <person name="Gachon C.M."/>
            <person name="Gschloessl B."/>
            <person name="Heesch S."/>
            <person name="Jabbari K."/>
            <person name="Jubin C."/>
            <person name="Kawai H."/>
            <person name="Kimura K."/>
            <person name="Kloareg B."/>
            <person name="Kupper F.C."/>
            <person name="Lang D."/>
            <person name="Le Bail A."/>
            <person name="Leblanc C."/>
            <person name="Lerouge P."/>
            <person name="Lohr M."/>
            <person name="Lopez P.J."/>
            <person name="Martens C."/>
            <person name="Maumus F."/>
            <person name="Michel G."/>
            <person name="Miranda-Saavedra D."/>
            <person name="Morales J."/>
            <person name="Moreau H."/>
            <person name="Motomura T."/>
            <person name="Nagasato C."/>
            <person name="Napoli C.A."/>
            <person name="Nelson D.R."/>
            <person name="Nyvall-Collen P."/>
            <person name="Peters A.F."/>
            <person name="Pommier C."/>
            <person name="Potin P."/>
            <person name="Poulain J."/>
            <person name="Quesneville H."/>
            <person name="Read B."/>
            <person name="Rensing S.A."/>
            <person name="Ritter A."/>
            <person name="Rousvoal S."/>
            <person name="Samanta M."/>
            <person name="Samson G."/>
            <person name="Schroeder D.C."/>
            <person name="Segurens B."/>
            <person name="Strittmatter M."/>
            <person name="Tonon T."/>
            <person name="Tregear J.W."/>
            <person name="Valentin K."/>
            <person name="von Dassow P."/>
            <person name="Yamagishi T."/>
            <person name="Van de Peer Y."/>
            <person name="Wincker P."/>
        </authorList>
    </citation>
    <scope>NUCLEOTIDE SEQUENCE [LARGE SCALE GENOMIC DNA]</scope>
    <source>
        <strain evidence="5">Ec32 / CCAP1310/4</strain>
    </source>
</reference>
<evidence type="ECO:0000313" key="4">
    <source>
        <dbReference type="EMBL" id="CBJ30895.1"/>
    </source>
</evidence>